<sequence length="337" mass="40602">MSFGTPDKRTLEKQKKLLIKKIMGWIRQCFNDRQIGFHPFILCVSIKPSVNQRCATIQSYPNQELWKSLHSLQDQELLSQIIQEVSENTFKLKDKYDNSLIQQFLIRIKNNFDFCKFYKETQEQGFDQDEHASEFTELNYTNQKTKQFQKNESESKQLLKQIELCNTKQGSIISIEKQHYHKLFQLFEKICSVPEENYSTEMRKFRNQLSLLLESTQNPQEKQVCIKNDFQTEKVAMLIQNRETYGIEQYHLLQDIKQEVLSTMPEIVLFLPSEQNNQRIKKDELYKIEEEFFQELYFYKTIDAQVLTPYNITYFWKHYFQPKIEHVCSQWQQVKIE</sequence>
<dbReference type="Proteomes" id="UP000683925">
    <property type="component" value="Unassembled WGS sequence"/>
</dbReference>
<dbReference type="EMBL" id="CAJJDP010000117">
    <property type="protein sequence ID" value="CAD8198641.1"/>
    <property type="molecule type" value="Genomic_DNA"/>
</dbReference>
<protein>
    <submittedName>
        <fullName evidence="1">Uncharacterized protein</fullName>
    </submittedName>
</protein>
<name>A0A8S1XCX9_PAROT</name>
<gene>
    <name evidence="1" type="ORF">POCTA_138.1.T1170111</name>
</gene>
<evidence type="ECO:0000313" key="1">
    <source>
        <dbReference type="EMBL" id="CAD8198641.1"/>
    </source>
</evidence>
<keyword evidence="2" id="KW-1185">Reference proteome</keyword>
<dbReference type="OrthoDB" id="304475at2759"/>
<proteinExistence type="predicted"/>
<evidence type="ECO:0000313" key="2">
    <source>
        <dbReference type="Proteomes" id="UP000683925"/>
    </source>
</evidence>
<dbReference type="OMA" id="PNQELWK"/>
<dbReference type="AlphaFoldDB" id="A0A8S1XCX9"/>
<organism evidence="1 2">
    <name type="scientific">Paramecium octaurelia</name>
    <dbReference type="NCBI Taxonomy" id="43137"/>
    <lineage>
        <taxon>Eukaryota</taxon>
        <taxon>Sar</taxon>
        <taxon>Alveolata</taxon>
        <taxon>Ciliophora</taxon>
        <taxon>Intramacronucleata</taxon>
        <taxon>Oligohymenophorea</taxon>
        <taxon>Peniculida</taxon>
        <taxon>Parameciidae</taxon>
        <taxon>Paramecium</taxon>
    </lineage>
</organism>
<reference evidence="1" key="1">
    <citation type="submission" date="2021-01" db="EMBL/GenBank/DDBJ databases">
        <authorList>
            <consortium name="Genoscope - CEA"/>
            <person name="William W."/>
        </authorList>
    </citation>
    <scope>NUCLEOTIDE SEQUENCE</scope>
</reference>
<comment type="caution">
    <text evidence="1">The sequence shown here is derived from an EMBL/GenBank/DDBJ whole genome shotgun (WGS) entry which is preliminary data.</text>
</comment>
<accession>A0A8S1XCX9</accession>